<accession>A0ABD2KST7</accession>
<dbReference type="PANTHER" id="PTHR31389">
    <property type="entry name" value="LD39211P"/>
    <property type="match status" value="1"/>
</dbReference>
<keyword evidence="2" id="KW-1185">Reference proteome</keyword>
<sequence length="727" mass="82669">MSIFAYLTRKDIVRLYNRDGRNWISITESVIRNYGNFLRYEITVHLTDGSGGFKEIKIHTLAQCHANNGSKETANKPYGIEFCLPLECGSCDDGLLICYPALLQRGNHLGKSRNFKATRKFILDAKMDNSLENECVQNMAKNDRKNGTIIWRGIKLSTMPKQNDQNNGKIIVLETSIASQKQYNLSAEQNKFSVIFALNQTDEPFTRFSSMENDFDGGAMQNDFLRSNGPSFLSDYADLWLLGLDLLPMAHQTEEQREQLKMELFIHRSSNCSMEAWFIQPSDSIGPSDPKMPSAGQSNCPSKSVDQIFTTTFSNTEQQIISIEALTDANIKSVMVALLSTKKESANRTEVSFKIGTDTDFEVALPGTSKLMKSEGLRLAGGIYLLNLDIIVINRRFKLKMSNEEFVANIHCFMIRLNGTQFGALSCPTGEKLEWEAINRIKVQGQMSLFGIPIVKQMDNKMPFEGKSNFTSGIVSTVSDECDGEKMAYTLKMNDSRMIRGKKFDCSFAWLLLRYKLSDKYAIKANTQVKLPKNPKFVFVTAANNAYFRTLRVLIASIKQTFGCKQKIIFYDLENVRQNKEWKAELDSVCELEVRIFNFSQMVAGRVRHPKSYAWKIFVMADVLLEYDTVIWVDTSIFFASANLTKLLKPLQRGKIGPVQMPGFTSHGMNIATHPGMYEYLPLYTNFEPNKTYALSGNDPPQFEANFIILHKTEQTRQLMKWHNLNY</sequence>
<comment type="caution">
    <text evidence="1">The sequence shown here is derived from an EMBL/GenBank/DDBJ whole genome shotgun (WGS) entry which is preliminary data.</text>
</comment>
<evidence type="ECO:0000313" key="1">
    <source>
        <dbReference type="EMBL" id="KAL3106007.1"/>
    </source>
</evidence>
<dbReference type="Pfam" id="PF07801">
    <property type="entry name" value="DUF1647"/>
    <property type="match status" value="1"/>
</dbReference>
<dbReference type="InterPro" id="IPR012444">
    <property type="entry name" value="DUF1647"/>
</dbReference>
<dbReference type="EMBL" id="JBICBT010000667">
    <property type="protein sequence ID" value="KAL3106007.1"/>
    <property type="molecule type" value="Genomic_DNA"/>
</dbReference>
<evidence type="ECO:0000313" key="2">
    <source>
        <dbReference type="Proteomes" id="UP001620626"/>
    </source>
</evidence>
<dbReference type="Proteomes" id="UP001620626">
    <property type="component" value="Unassembled WGS sequence"/>
</dbReference>
<reference evidence="1 2" key="1">
    <citation type="submission" date="2024-10" db="EMBL/GenBank/DDBJ databases">
        <authorList>
            <person name="Kim D."/>
        </authorList>
    </citation>
    <scope>NUCLEOTIDE SEQUENCE [LARGE SCALE GENOMIC DNA]</scope>
    <source>
        <strain evidence="1">BH-2024</strain>
    </source>
</reference>
<dbReference type="AlphaFoldDB" id="A0ABD2KST7"/>
<dbReference type="SUPFAM" id="SSF53448">
    <property type="entry name" value="Nucleotide-diphospho-sugar transferases"/>
    <property type="match status" value="1"/>
</dbReference>
<proteinExistence type="predicted"/>
<organism evidence="1 2">
    <name type="scientific">Heterodera trifolii</name>
    <dbReference type="NCBI Taxonomy" id="157864"/>
    <lineage>
        <taxon>Eukaryota</taxon>
        <taxon>Metazoa</taxon>
        <taxon>Ecdysozoa</taxon>
        <taxon>Nematoda</taxon>
        <taxon>Chromadorea</taxon>
        <taxon>Rhabditida</taxon>
        <taxon>Tylenchina</taxon>
        <taxon>Tylenchomorpha</taxon>
        <taxon>Tylenchoidea</taxon>
        <taxon>Heteroderidae</taxon>
        <taxon>Heteroderinae</taxon>
        <taxon>Heterodera</taxon>
    </lineage>
</organism>
<dbReference type="Gene3D" id="3.90.550.10">
    <property type="entry name" value="Spore Coat Polysaccharide Biosynthesis Protein SpsA, Chain A"/>
    <property type="match status" value="1"/>
</dbReference>
<protein>
    <submittedName>
        <fullName evidence="1">Uncharacterized protein</fullName>
    </submittedName>
</protein>
<name>A0ABD2KST7_9BILA</name>
<dbReference type="PANTHER" id="PTHR31389:SF4">
    <property type="entry name" value="LD39211P"/>
    <property type="match status" value="1"/>
</dbReference>
<dbReference type="InterPro" id="IPR029044">
    <property type="entry name" value="Nucleotide-diphossugar_trans"/>
</dbReference>
<gene>
    <name evidence="1" type="ORF">niasHT_025798</name>
</gene>